<dbReference type="InterPro" id="IPR001119">
    <property type="entry name" value="SLH_dom"/>
</dbReference>
<dbReference type="SMART" id="SM01065">
    <property type="entry name" value="CBM_2"/>
    <property type="match status" value="2"/>
</dbReference>
<accession>D9TIQ0</accession>
<dbReference type="eggNOG" id="COG1523">
    <property type="taxonomic scope" value="Bacteria"/>
</dbReference>
<dbReference type="PROSITE" id="PS51166">
    <property type="entry name" value="CBM20"/>
    <property type="match status" value="2"/>
</dbReference>
<dbReference type="Proteomes" id="UP000000347">
    <property type="component" value="Chromosome"/>
</dbReference>
<dbReference type="SUPFAM" id="SSF49452">
    <property type="entry name" value="Starch-binding domain-like"/>
    <property type="match status" value="2"/>
</dbReference>
<evidence type="ECO:0000259" key="2">
    <source>
        <dbReference type="PROSITE" id="PS51166"/>
    </source>
</evidence>
<keyword evidence="5" id="KW-1185">Reference proteome</keyword>
<feature type="domain" description="Fibronectin type-III" evidence="1">
    <location>
        <begin position="254"/>
        <end position="352"/>
    </location>
</feature>
<dbReference type="STRING" id="608506.COB47_0564"/>
<sequence length="1097" mass="122436">MKKNLERFLALLVSFAFVFSLVLNILPQQARAADTIKIVGNWPDAGNWNFDASTIVLNETSTPGLYYGEYTFLNAGNYEFKVAENGVNWFATATTVGYSGENIKYTAQVNDVIKFWYFKNSHLLLLSPDFPNGPSDIGVTHSLKMFGVNDDWNDANDNYILQSVNGATYTYVFDATNQDLSLPWGFKVAFNKMNGNWWKWSATGDNGKITFRDNGGDNINISELKDNGNLLKTKYYVDLINGWLFTEKDLTNIQPRDFANNSSVIGGSSIHLAWDPYTPNANPLSAKLYYKIVDVSNNSELVSLTDYSTSNRIDIPREWIGKTIKIVANTQIGEITGPNVEFTLNVVDLPQDQIVAAANYITYNCIDETFLKLAEGDSFQSITSNFSVVTSYVYEVAYEGNNYPLTFAIDWESNNSDILAINGTTVTVTRPTLGDLQVDLKAKARFGSVVADGQKTFTLTVKKFLLGVDGGVPVTFNVTVPDYTPAGDNLYIAGDFKTNKLPYWDPAGIKLMKTGDKTYSITLYLPQGAVIEYKYTRGNWSKVEKNAYGQEIPNRVLIVTGPSMTKSDVIEAFADLGPTKQGGLPSINLVINLPQQTVIDTGDGGKVIKAEGGAISVANSKNAVLIDSRSVLNAIIKGENYSIAVKSSQQVYPVVNIEREAVETLKEKGVKRIEIKYPDTSVFVDIYKSVTSDIQVQAFQSSKEENKTAESLLLKNVDDYTTVKVIGMKEFKIIRGEELDTSSNTIYVFKFNSPVEEGVVPCIINNDNITPVKDYYTEDSYLVVKAKGSQKIAFAKVEKKFDDSDSLSHEVATLVSLGLVTGDNTNRINLDRHISRAELAALIGKAFDLYQRYYRNYFADVSKYEWYAPYAEALKEKGILDGYNNKFNPKGLVTREQLAKIAVNIAEQYISKEQQPKTIADFDKISLWAKEYVQKALAYEIMSVDDQGNFRPQDYATREEVFNTIYNLIVVKNKNLKDYITADLKPYGVEVTFKVKVPQNTPDDNIHIAGTFSAVGYSDWNPSDNNLKLSKNADGTYSITMYIPEGTTIEYKYVRGEWSKVEKGPNGEELSNRSVTIKKGADNKMFIEDTVSKWADK</sequence>
<dbReference type="InterPro" id="IPR013783">
    <property type="entry name" value="Ig-like_fold"/>
</dbReference>
<feature type="domain" description="SLH" evidence="3">
    <location>
        <begin position="917"/>
        <end position="979"/>
    </location>
</feature>
<dbReference type="AlphaFoldDB" id="D9TIQ0"/>
<dbReference type="Pfam" id="PF00395">
    <property type="entry name" value="SLH"/>
    <property type="match status" value="2"/>
</dbReference>
<evidence type="ECO:0000259" key="1">
    <source>
        <dbReference type="PROSITE" id="PS50853"/>
    </source>
</evidence>
<proteinExistence type="predicted"/>
<dbReference type="GO" id="GO:0016787">
    <property type="term" value="F:hydrolase activity"/>
    <property type="evidence" value="ECO:0007669"/>
    <property type="project" value="UniProtKB-KW"/>
</dbReference>
<dbReference type="eggNOG" id="COG5492">
    <property type="taxonomic scope" value="Bacteria"/>
</dbReference>
<dbReference type="KEGG" id="cob:COB47_0564"/>
<organism evidence="4 5">
    <name type="scientific">Caldicellulosiruptor obsidiansis (strain ATCC BAA-2073 / JCM 16842 / OB47)</name>
    <dbReference type="NCBI Taxonomy" id="608506"/>
    <lineage>
        <taxon>Bacteria</taxon>
        <taxon>Bacillati</taxon>
        <taxon>Bacillota</taxon>
        <taxon>Bacillota incertae sedis</taxon>
        <taxon>Caldicellulosiruptorales</taxon>
        <taxon>Caldicellulosiruptoraceae</taxon>
        <taxon>Caldicellulosiruptor</taxon>
    </lineage>
</organism>
<dbReference type="InterPro" id="IPR003961">
    <property type="entry name" value="FN3_dom"/>
</dbReference>
<reference evidence="4 5" key="1">
    <citation type="journal article" date="2010" name="J. Bacteriol.">
        <title>Complete genome sequence of the cellulolytic thermophile Caldicellulosiruptor obsidiansis OB47T.</title>
        <authorList>
            <person name="Elkins J.G."/>
            <person name="Lochner A."/>
            <person name="Hamilton-Brehm S.D."/>
            <person name="Davenport K.W."/>
            <person name="Podar M."/>
            <person name="Brown S.D."/>
            <person name="Land M.L."/>
            <person name="Hauser L.J."/>
            <person name="Klingeman D.M."/>
            <person name="Raman B."/>
            <person name="Goodwin L.A."/>
            <person name="Tapia R."/>
            <person name="Meincke L.J."/>
            <person name="Detter J.C."/>
            <person name="Bruce D.C."/>
            <person name="Han C.S."/>
            <person name="Palumbo A.V."/>
            <person name="Cottingham R.W."/>
            <person name="Keller M."/>
            <person name="Graham D.E."/>
        </authorList>
    </citation>
    <scope>NUCLEOTIDE SEQUENCE [LARGE SCALE GENOMIC DNA]</scope>
    <source>
        <strain evidence="5">ATCC BAA-2073 / strain OB47</strain>
    </source>
</reference>
<dbReference type="RefSeq" id="WP_013289887.1">
    <property type="nucleotide sequence ID" value="NC_014392.1"/>
</dbReference>
<dbReference type="Gene3D" id="2.60.40.10">
    <property type="entry name" value="Immunoglobulins"/>
    <property type="match status" value="3"/>
</dbReference>
<evidence type="ECO:0000259" key="3">
    <source>
        <dbReference type="PROSITE" id="PS51272"/>
    </source>
</evidence>
<evidence type="ECO:0000313" key="5">
    <source>
        <dbReference type="Proteomes" id="UP000000347"/>
    </source>
</evidence>
<protein>
    <submittedName>
        <fullName evidence="4">Glycoside hydrolase starch-binding</fullName>
    </submittedName>
</protein>
<dbReference type="Pfam" id="PF00686">
    <property type="entry name" value="CBM_20"/>
    <property type="match status" value="2"/>
</dbReference>
<feature type="domain" description="CBM20" evidence="2">
    <location>
        <begin position="466"/>
        <end position="575"/>
    </location>
</feature>
<dbReference type="PROSITE" id="PS50853">
    <property type="entry name" value="FN3"/>
    <property type="match status" value="1"/>
</dbReference>
<dbReference type="HOGENOM" id="CLU_283661_0_0_9"/>
<feature type="domain" description="SLH" evidence="3">
    <location>
        <begin position="854"/>
        <end position="916"/>
    </location>
</feature>
<dbReference type="InterPro" id="IPR002044">
    <property type="entry name" value="CBM20"/>
</dbReference>
<evidence type="ECO:0000313" key="4">
    <source>
        <dbReference type="EMBL" id="ADL41882.1"/>
    </source>
</evidence>
<dbReference type="PROSITE" id="PS51272">
    <property type="entry name" value="SLH"/>
    <property type="match status" value="2"/>
</dbReference>
<dbReference type="EMBL" id="CP002164">
    <property type="protein sequence ID" value="ADL41882.1"/>
    <property type="molecule type" value="Genomic_DNA"/>
</dbReference>
<gene>
    <name evidence="4" type="ordered locus">COB47_0564</name>
</gene>
<keyword evidence="4" id="KW-0378">Hydrolase</keyword>
<dbReference type="OrthoDB" id="1738667at2"/>
<dbReference type="GO" id="GO:2001070">
    <property type="term" value="F:starch binding"/>
    <property type="evidence" value="ECO:0007669"/>
    <property type="project" value="InterPro"/>
</dbReference>
<feature type="domain" description="CBM20" evidence="2">
    <location>
        <begin position="983"/>
        <end position="1096"/>
    </location>
</feature>
<dbReference type="eggNOG" id="COG1449">
    <property type="taxonomic scope" value="Bacteria"/>
</dbReference>
<dbReference type="CAZy" id="CBM20">
    <property type="family name" value="Carbohydrate-Binding Module Family 20"/>
</dbReference>
<name>D9TIQ0_CALOO</name>
<dbReference type="InterPro" id="IPR013784">
    <property type="entry name" value="Carb-bd-like_fold"/>
</dbReference>